<dbReference type="AlphaFoldDB" id="E3S7K0"/>
<accession>E3S7K0</accession>
<evidence type="ECO:0000256" key="2">
    <source>
        <dbReference type="ARBA" id="ARBA00010139"/>
    </source>
</evidence>
<protein>
    <recommendedName>
        <fullName evidence="9">FAD/NAD(P)-binding domain-containing protein</fullName>
    </recommendedName>
</protein>
<dbReference type="OrthoDB" id="66881at2759"/>
<keyword evidence="3" id="KW-0285">Flavoprotein</keyword>
<proteinExistence type="inferred from homology"/>
<dbReference type="GO" id="GO:0050660">
    <property type="term" value="F:flavin adenine dinucleotide binding"/>
    <property type="evidence" value="ECO:0007669"/>
    <property type="project" value="InterPro"/>
</dbReference>
<dbReference type="Gene3D" id="3.50.50.60">
    <property type="entry name" value="FAD/NAD(P)-binding domain"/>
    <property type="match status" value="3"/>
</dbReference>
<dbReference type="GO" id="GO:0004499">
    <property type="term" value="F:N,N-dimethylaniline monooxygenase activity"/>
    <property type="evidence" value="ECO:0007669"/>
    <property type="project" value="InterPro"/>
</dbReference>
<dbReference type="Pfam" id="PF00743">
    <property type="entry name" value="FMO-like"/>
    <property type="match status" value="1"/>
</dbReference>
<dbReference type="eggNOG" id="ENOG502SHCE">
    <property type="taxonomic scope" value="Eukaryota"/>
</dbReference>
<dbReference type="Pfam" id="PF13450">
    <property type="entry name" value="NAD_binding_8"/>
    <property type="match status" value="1"/>
</dbReference>
<evidence type="ECO:0000256" key="3">
    <source>
        <dbReference type="ARBA" id="ARBA00022630"/>
    </source>
</evidence>
<evidence type="ECO:0000313" key="7">
    <source>
        <dbReference type="EMBL" id="EFQ86042.1"/>
    </source>
</evidence>
<comment type="cofactor">
    <cofactor evidence="1">
        <name>FAD</name>
        <dbReference type="ChEBI" id="CHEBI:57692"/>
    </cofactor>
</comment>
<evidence type="ECO:0000256" key="1">
    <source>
        <dbReference type="ARBA" id="ARBA00001974"/>
    </source>
</evidence>
<dbReference type="Proteomes" id="UP000001067">
    <property type="component" value="Unassembled WGS sequence"/>
</dbReference>
<organism evidence="8">
    <name type="scientific">Pyrenophora teres f. teres (strain 0-1)</name>
    <name type="common">Barley net blotch fungus</name>
    <name type="synonym">Drechslera teres f. teres</name>
    <dbReference type="NCBI Taxonomy" id="861557"/>
    <lineage>
        <taxon>Eukaryota</taxon>
        <taxon>Fungi</taxon>
        <taxon>Dikarya</taxon>
        <taxon>Ascomycota</taxon>
        <taxon>Pezizomycotina</taxon>
        <taxon>Dothideomycetes</taxon>
        <taxon>Pleosporomycetidae</taxon>
        <taxon>Pleosporales</taxon>
        <taxon>Pleosporineae</taxon>
        <taxon>Pleosporaceae</taxon>
        <taxon>Pyrenophora</taxon>
    </lineage>
</organism>
<keyword evidence="4" id="KW-0274">FAD</keyword>
<dbReference type="InterPro" id="IPR020946">
    <property type="entry name" value="Flavin_mOase-like"/>
</dbReference>
<gene>
    <name evidence="7" type="ORF">PTT_18806</name>
</gene>
<keyword evidence="8" id="KW-1185">Reference proteome</keyword>
<sequence length="759" mass="84065">MEFIAKSFAGANMGFFQRHDLVYRIDLTADGERGGIQRPAASYQLLLFNTASIAARADLKLSLHAILETRSEETYLSDMETPSFASLHAAATMSGVRKLKYNPKGISNQMSNSTVIESNESTISIEQKYALEAAKRKREDGLAQFEQLHFSKNERLRRLVKDIWADHAALDALPMPINDDGRIKFLIVGAGLGGLVMAVKLIKKGFSAEQILLTDTAGGVGGTWYWNRYPGLHCDVESYCYLPLLEEMGYMPRQKYSSGTEIRQYLEQISEKFGLSKRVLLRTQVTDTTWNDALKSWQANVSMRRGDEGKDEKTLSFHADHVIIVSGLFPYPQVPKVPGLAEFSGPMLHTSRWDYGLTGGSSDDVFPEMSKLKDKVVGVIGTGATMIQALPVVAKYAKKVFVFQRTPSHVFTRGQKDTDPVEWREKIAAKPGWQIARMQNLTDIITGQQPEEDLVGDQWSRLDSYAAIQGSTRFGMITPENAGKHVENLMAMDLAHTERARARVSQIVKDEDTAKKLMAFYPIWCKRPTFSDTYLQTFNSDTVHLIDTDGKGLDAVTPSGIIANGQEYPIDFLILGTGYRSPSTGGDPGSRTGIKVVGRNGRQLAEKWKEEGYSTFHGVLTNGFPNLFIVSPGQAGVSSNWNDVIDVLSEHITSIIAIAGNHATKGTERIVIETSVEAEAEWGKLIAKGAAFFSSISVCTPGYLNLEGEATKRPAADDAAAMEKRSKGSIWYKGLTDYRRYLEKWREDGRLEGIEVTAS</sequence>
<comment type="similarity">
    <text evidence="2">Belongs to the FAD-binding monooxygenase family.</text>
</comment>
<reference evidence="7 8" key="1">
    <citation type="journal article" date="2010" name="Genome Biol.">
        <title>A first genome assembly of the barley fungal pathogen Pyrenophora teres f. teres.</title>
        <authorList>
            <person name="Ellwood S.R."/>
            <person name="Liu Z."/>
            <person name="Syme R.A."/>
            <person name="Lai Z."/>
            <person name="Hane J.K."/>
            <person name="Keiper F."/>
            <person name="Moffat C.S."/>
            <person name="Oliver R.P."/>
            <person name="Friesen T.L."/>
        </authorList>
    </citation>
    <scope>NUCLEOTIDE SEQUENCE [LARGE SCALE GENOMIC DNA]</scope>
    <source>
        <strain evidence="7 8">0-1</strain>
    </source>
</reference>
<name>E3S7K0_PYRTT</name>
<evidence type="ECO:0008006" key="9">
    <source>
        <dbReference type="Google" id="ProtNLM"/>
    </source>
</evidence>
<dbReference type="SUPFAM" id="SSF51905">
    <property type="entry name" value="FAD/NAD(P)-binding domain"/>
    <property type="match status" value="2"/>
</dbReference>
<dbReference type="InterPro" id="IPR050775">
    <property type="entry name" value="FAD-binding_Monooxygenases"/>
</dbReference>
<dbReference type="InterPro" id="IPR036188">
    <property type="entry name" value="FAD/NAD-bd_sf"/>
</dbReference>
<dbReference type="KEGG" id="pte:PTT_18806"/>
<keyword evidence="6" id="KW-0560">Oxidoreductase</keyword>
<dbReference type="HOGENOM" id="CLU_006937_8_2_1"/>
<dbReference type="PANTHER" id="PTHR43098:SF2">
    <property type="entry name" value="FAD-BINDING MONOOXYGENASE AUSB-RELATED"/>
    <property type="match status" value="1"/>
</dbReference>
<keyword evidence="5" id="KW-0521">NADP</keyword>
<dbReference type="EMBL" id="GL537558">
    <property type="protein sequence ID" value="EFQ86042.1"/>
    <property type="molecule type" value="Genomic_DNA"/>
</dbReference>
<dbReference type="PANTHER" id="PTHR43098">
    <property type="entry name" value="L-ORNITHINE N(5)-MONOOXYGENASE-RELATED"/>
    <property type="match status" value="1"/>
</dbReference>
<dbReference type="GO" id="GO:0050661">
    <property type="term" value="F:NADP binding"/>
    <property type="evidence" value="ECO:0007669"/>
    <property type="project" value="InterPro"/>
</dbReference>
<evidence type="ECO:0000256" key="4">
    <source>
        <dbReference type="ARBA" id="ARBA00022827"/>
    </source>
</evidence>
<evidence type="ECO:0000256" key="6">
    <source>
        <dbReference type="ARBA" id="ARBA00023002"/>
    </source>
</evidence>
<evidence type="ECO:0000313" key="8">
    <source>
        <dbReference type="Proteomes" id="UP000001067"/>
    </source>
</evidence>
<evidence type="ECO:0000256" key="5">
    <source>
        <dbReference type="ARBA" id="ARBA00022857"/>
    </source>
</evidence>